<keyword evidence="1" id="KW-0378">Hydrolase</keyword>
<proteinExistence type="predicted"/>
<keyword evidence="4" id="KW-1185">Reference proteome</keyword>
<dbReference type="Pfam" id="PF00326">
    <property type="entry name" value="Peptidase_S9"/>
    <property type="match status" value="1"/>
</dbReference>
<evidence type="ECO:0000313" key="4">
    <source>
        <dbReference type="Proteomes" id="UP001156102"/>
    </source>
</evidence>
<feature type="domain" description="Peptidase S9 prolyl oligopeptidase catalytic" evidence="2">
    <location>
        <begin position="84"/>
        <end position="275"/>
    </location>
</feature>
<name>A0AA41X5V9_9BACI</name>
<comment type="caution">
    <text evidence="3">The sequence shown here is derived from an EMBL/GenBank/DDBJ whole genome shotgun (WGS) entry which is preliminary data.</text>
</comment>
<dbReference type="GO" id="GO:0006508">
    <property type="term" value="P:proteolysis"/>
    <property type="evidence" value="ECO:0007669"/>
    <property type="project" value="InterPro"/>
</dbReference>
<dbReference type="PANTHER" id="PTHR42776:SF27">
    <property type="entry name" value="DIPEPTIDYL PEPTIDASE FAMILY MEMBER 6"/>
    <property type="match status" value="1"/>
</dbReference>
<dbReference type="EMBL" id="JANCLT010000006">
    <property type="protein sequence ID" value="MCP8969516.1"/>
    <property type="molecule type" value="Genomic_DNA"/>
</dbReference>
<accession>A0AA41X5V9</accession>
<dbReference type="Gene3D" id="3.40.50.1820">
    <property type="entry name" value="alpha/beta hydrolase"/>
    <property type="match status" value="1"/>
</dbReference>
<protein>
    <submittedName>
        <fullName evidence="3">Prolyl oligopeptidase family serine peptidase</fullName>
    </submittedName>
</protein>
<dbReference type="AlphaFoldDB" id="A0AA41X5V9"/>
<dbReference type="InterPro" id="IPR001375">
    <property type="entry name" value="Peptidase_S9_cat"/>
</dbReference>
<dbReference type="Proteomes" id="UP001156102">
    <property type="component" value="Unassembled WGS sequence"/>
</dbReference>
<dbReference type="GO" id="GO:0004252">
    <property type="term" value="F:serine-type endopeptidase activity"/>
    <property type="evidence" value="ECO:0007669"/>
    <property type="project" value="TreeGrafter"/>
</dbReference>
<dbReference type="InterPro" id="IPR029058">
    <property type="entry name" value="AB_hydrolase_fold"/>
</dbReference>
<evidence type="ECO:0000259" key="2">
    <source>
        <dbReference type="Pfam" id="PF00326"/>
    </source>
</evidence>
<dbReference type="PANTHER" id="PTHR42776">
    <property type="entry name" value="SERINE PEPTIDASE S9 FAMILY MEMBER"/>
    <property type="match status" value="1"/>
</dbReference>
<dbReference type="RefSeq" id="WP_254759437.1">
    <property type="nucleotide sequence ID" value="NZ_JANCLT010000006.1"/>
</dbReference>
<evidence type="ECO:0000313" key="3">
    <source>
        <dbReference type="EMBL" id="MCP8969516.1"/>
    </source>
</evidence>
<dbReference type="SUPFAM" id="SSF53474">
    <property type="entry name" value="alpha/beta-Hydrolases"/>
    <property type="match status" value="1"/>
</dbReference>
<gene>
    <name evidence="3" type="ORF">NK662_13350</name>
</gene>
<reference evidence="3" key="1">
    <citation type="submission" date="2022-07" db="EMBL/GenBank/DDBJ databases">
        <authorList>
            <person name="Li W.-J."/>
            <person name="Deng Q.-Q."/>
        </authorList>
    </citation>
    <scope>NUCLEOTIDE SEQUENCE</scope>
    <source>
        <strain evidence="3">SYSU M60031</strain>
    </source>
</reference>
<organism evidence="3 4">
    <name type="scientific">Ectobacillus ponti</name>
    <dbReference type="NCBI Taxonomy" id="2961894"/>
    <lineage>
        <taxon>Bacteria</taxon>
        <taxon>Bacillati</taxon>
        <taxon>Bacillota</taxon>
        <taxon>Bacilli</taxon>
        <taxon>Bacillales</taxon>
        <taxon>Bacillaceae</taxon>
        <taxon>Ectobacillus</taxon>
    </lineage>
</organism>
<sequence>MMYHVTYLSGGFRVKGYLCLPNGFSLPVSFLEQHLQRLYGVSLTVIPLTCPLPQATEDIRSLQLPAFLYCRGGINRVGRVKPDWVAQFANQGFVVFAPAYRGNEGGEGRDEFGGAENEDVREAYRFLSSLPFVDENQISIMGFSRGAVNAAQTAVQIPAIHKLVLWGGVSDLAQTYEERMDLRRMLKRVVGGTPAKVPEAYQARSPIHLAGQVTCPVLIMHGTEDVQVDFSHGLNMYRSLQELGADVIMHTYEGYGHHLPAPIHAEAIQRMMDWVR</sequence>
<evidence type="ECO:0000256" key="1">
    <source>
        <dbReference type="ARBA" id="ARBA00022801"/>
    </source>
</evidence>